<protein>
    <recommendedName>
        <fullName evidence="5">DUF1003 domain-containing protein</fullName>
    </recommendedName>
</protein>
<feature type="transmembrane region" description="Helical" evidence="2">
    <location>
        <begin position="75"/>
        <end position="95"/>
    </location>
</feature>
<dbReference type="Pfam" id="PF06210">
    <property type="entry name" value="DUF1003"/>
    <property type="match status" value="1"/>
</dbReference>
<dbReference type="OrthoDB" id="9795736at2"/>
<organism evidence="3 4">
    <name type="scientific">Nakamurella panacisegetis</name>
    <dbReference type="NCBI Taxonomy" id="1090615"/>
    <lineage>
        <taxon>Bacteria</taxon>
        <taxon>Bacillati</taxon>
        <taxon>Actinomycetota</taxon>
        <taxon>Actinomycetes</taxon>
        <taxon>Nakamurellales</taxon>
        <taxon>Nakamurellaceae</taxon>
        <taxon>Nakamurella</taxon>
    </lineage>
</organism>
<gene>
    <name evidence="3" type="ORF">SAMN04515671_0509</name>
</gene>
<feature type="compositionally biased region" description="Low complexity" evidence="1">
    <location>
        <begin position="144"/>
        <end position="172"/>
    </location>
</feature>
<dbReference type="RefSeq" id="WP_090474454.1">
    <property type="nucleotide sequence ID" value="NZ_LT629710.1"/>
</dbReference>
<feature type="transmembrane region" description="Helical" evidence="2">
    <location>
        <begin position="49"/>
        <end position="69"/>
    </location>
</feature>
<evidence type="ECO:0000256" key="2">
    <source>
        <dbReference type="SAM" id="Phobius"/>
    </source>
</evidence>
<evidence type="ECO:0000256" key="1">
    <source>
        <dbReference type="SAM" id="MobiDB-lite"/>
    </source>
</evidence>
<dbReference type="InterPro" id="IPR010406">
    <property type="entry name" value="DUF1003"/>
</dbReference>
<sequence length="172" mass="18740">MPGTAKKTIPYFSRRRLDPTVPHHPTVVAAFEHRAGNVQLKVADAITSFAGSMNFVYLHIVVFGVWMLLVEKSPWPTLTLVVSLEAIFLSTFVMIGQNRAAAFQQHKADHDFVEQELELKTNTDLTREIHVLTTELHRRLLDDPTGAATGTPQAATGTPQAATGTPGTAPTG</sequence>
<keyword evidence="2" id="KW-0812">Transmembrane</keyword>
<proteinExistence type="predicted"/>
<evidence type="ECO:0000313" key="4">
    <source>
        <dbReference type="Proteomes" id="UP000198741"/>
    </source>
</evidence>
<evidence type="ECO:0000313" key="3">
    <source>
        <dbReference type="EMBL" id="SDO30883.1"/>
    </source>
</evidence>
<accession>A0A1H0IHL1</accession>
<reference evidence="3 4" key="1">
    <citation type="submission" date="2016-10" db="EMBL/GenBank/DDBJ databases">
        <authorList>
            <person name="de Groot N.N."/>
        </authorList>
    </citation>
    <scope>NUCLEOTIDE SEQUENCE [LARGE SCALE GENOMIC DNA]</scope>
    <source>
        <strain evidence="4">P4-7,KCTC 19426,CECT 7604</strain>
    </source>
</reference>
<keyword evidence="2" id="KW-1133">Transmembrane helix</keyword>
<dbReference type="STRING" id="1090615.SAMN04515671_0509"/>
<keyword evidence="2" id="KW-0472">Membrane</keyword>
<name>A0A1H0IHL1_9ACTN</name>
<evidence type="ECO:0008006" key="5">
    <source>
        <dbReference type="Google" id="ProtNLM"/>
    </source>
</evidence>
<dbReference type="EMBL" id="LT629710">
    <property type="protein sequence ID" value="SDO30883.1"/>
    <property type="molecule type" value="Genomic_DNA"/>
</dbReference>
<feature type="region of interest" description="Disordered" evidence="1">
    <location>
        <begin position="142"/>
        <end position="172"/>
    </location>
</feature>
<dbReference type="Proteomes" id="UP000198741">
    <property type="component" value="Chromosome I"/>
</dbReference>
<keyword evidence="4" id="KW-1185">Reference proteome</keyword>
<dbReference type="AlphaFoldDB" id="A0A1H0IHL1"/>